<dbReference type="RefSeq" id="WP_111000286.1">
    <property type="nucleotide sequence ID" value="NZ_QKTW01000022.1"/>
</dbReference>
<name>A0A2W2BE94_9BACT</name>
<keyword evidence="5 11" id="KW-0548">Nucleotidyltransferase</keyword>
<dbReference type="GO" id="GO:0004781">
    <property type="term" value="F:sulfate adenylyltransferase (ATP) activity"/>
    <property type="evidence" value="ECO:0007669"/>
    <property type="project" value="UniProtKB-EC"/>
</dbReference>
<dbReference type="GO" id="GO:0005524">
    <property type="term" value="F:ATP binding"/>
    <property type="evidence" value="ECO:0007669"/>
    <property type="project" value="UniProtKB-KW"/>
</dbReference>
<evidence type="ECO:0000256" key="6">
    <source>
        <dbReference type="ARBA" id="ARBA00022741"/>
    </source>
</evidence>
<dbReference type="Pfam" id="PF01507">
    <property type="entry name" value="PAPS_reduct"/>
    <property type="match status" value="1"/>
</dbReference>
<keyword evidence="4 11" id="KW-0808">Transferase</keyword>
<dbReference type="AlphaFoldDB" id="A0A2W2BE94"/>
<evidence type="ECO:0000256" key="8">
    <source>
        <dbReference type="ARBA" id="ARBA00030256"/>
    </source>
</evidence>
<dbReference type="InterPro" id="IPR011784">
    <property type="entry name" value="SO4_adenylTrfase_ssu"/>
</dbReference>
<evidence type="ECO:0000256" key="4">
    <source>
        <dbReference type="ARBA" id="ARBA00022679"/>
    </source>
</evidence>
<dbReference type="GO" id="GO:0000103">
    <property type="term" value="P:sulfate assimilation"/>
    <property type="evidence" value="ECO:0007669"/>
    <property type="project" value="InterPro"/>
</dbReference>
<gene>
    <name evidence="11" type="ORF">DN068_16435</name>
</gene>
<dbReference type="InterPro" id="IPR050128">
    <property type="entry name" value="Sulfate_adenylyltrnsfr_sub2"/>
</dbReference>
<keyword evidence="12" id="KW-1185">Reference proteome</keyword>
<evidence type="ECO:0000313" key="12">
    <source>
        <dbReference type="Proteomes" id="UP000248745"/>
    </source>
</evidence>
<keyword evidence="7" id="KW-0067">ATP-binding</keyword>
<evidence type="ECO:0000256" key="7">
    <source>
        <dbReference type="ARBA" id="ARBA00022840"/>
    </source>
</evidence>
<evidence type="ECO:0000313" key="11">
    <source>
        <dbReference type="EMBL" id="PZF71916.1"/>
    </source>
</evidence>
<feature type="domain" description="Phosphoadenosine phosphosulphate reductase" evidence="10">
    <location>
        <begin position="30"/>
        <end position="255"/>
    </location>
</feature>
<keyword evidence="6" id="KW-0547">Nucleotide-binding</keyword>
<dbReference type="NCBIfam" id="TIGR02039">
    <property type="entry name" value="CysD"/>
    <property type="match status" value="1"/>
</dbReference>
<evidence type="ECO:0000259" key="10">
    <source>
        <dbReference type="Pfam" id="PF01507"/>
    </source>
</evidence>
<organism evidence="11 12">
    <name type="scientific">Taibaiella soli</name>
    <dbReference type="NCBI Taxonomy" id="1649169"/>
    <lineage>
        <taxon>Bacteria</taxon>
        <taxon>Pseudomonadati</taxon>
        <taxon>Bacteroidota</taxon>
        <taxon>Chitinophagia</taxon>
        <taxon>Chitinophagales</taxon>
        <taxon>Chitinophagaceae</taxon>
        <taxon>Taibaiella</taxon>
    </lineage>
</organism>
<dbReference type="SUPFAM" id="SSF52402">
    <property type="entry name" value="Adenine nucleotide alpha hydrolases-like"/>
    <property type="match status" value="1"/>
</dbReference>
<proteinExistence type="inferred from homology"/>
<dbReference type="Proteomes" id="UP000248745">
    <property type="component" value="Unassembled WGS sequence"/>
</dbReference>
<dbReference type="NCBIfam" id="NF009214">
    <property type="entry name" value="PRK12563.1"/>
    <property type="match status" value="1"/>
</dbReference>
<dbReference type="PANTHER" id="PTHR43196">
    <property type="entry name" value="SULFATE ADENYLYLTRANSFERASE SUBUNIT 2"/>
    <property type="match status" value="1"/>
</dbReference>
<comment type="similarity">
    <text evidence="1">Belongs to the PAPS reductase family. CysD subfamily.</text>
</comment>
<accession>A0A2W2BE94</accession>
<evidence type="ECO:0000256" key="9">
    <source>
        <dbReference type="ARBA" id="ARBA00031812"/>
    </source>
</evidence>
<dbReference type="InterPro" id="IPR002500">
    <property type="entry name" value="PAPS_reduct_dom"/>
</dbReference>
<dbReference type="OrthoDB" id="9772604at2"/>
<evidence type="ECO:0000256" key="1">
    <source>
        <dbReference type="ARBA" id="ARBA00008885"/>
    </source>
</evidence>
<sequence>MSKYQLDHLAQLESEAIHILREVAGQFERPALLFSGGKDSITLVHLALKAFRPGKFPFPLVHIDTGHNFQEALDFRDQLAAEIGERLIVRKVEDTIRAKGLTEPKGKFASRNALQTFTLLDTIKEFAFDACIGGARRDEEKARAKERIFSVRDEFGQWDPKLQRPELWNIYNGKIHKGENVRVFPISNWTELDIWNYIRREQIALPSIYFSHEREVIEHESQLVAYSPFIRIDEADVIVKRRVRYRTVGDMTCTAAVTSEASSIDDIIREITISKTSERGETRIDDRVSEAAMEDRKKNGYF</sequence>
<evidence type="ECO:0000256" key="2">
    <source>
        <dbReference type="ARBA" id="ARBA00012391"/>
    </source>
</evidence>
<evidence type="ECO:0000256" key="5">
    <source>
        <dbReference type="ARBA" id="ARBA00022695"/>
    </source>
</evidence>
<dbReference type="InterPro" id="IPR014729">
    <property type="entry name" value="Rossmann-like_a/b/a_fold"/>
</dbReference>
<dbReference type="EMBL" id="QKTW01000022">
    <property type="protein sequence ID" value="PZF71916.1"/>
    <property type="molecule type" value="Genomic_DNA"/>
</dbReference>
<evidence type="ECO:0000256" key="3">
    <source>
        <dbReference type="ARBA" id="ARBA00022004"/>
    </source>
</evidence>
<dbReference type="Gene3D" id="3.40.50.620">
    <property type="entry name" value="HUPs"/>
    <property type="match status" value="1"/>
</dbReference>
<dbReference type="PIRSF" id="PIRSF002936">
    <property type="entry name" value="CysDAde_trans"/>
    <property type="match status" value="1"/>
</dbReference>
<protein>
    <recommendedName>
        <fullName evidence="3">Sulfate adenylyltransferase subunit 2</fullName>
        <ecNumber evidence="2">2.7.7.4</ecNumber>
    </recommendedName>
    <alternativeName>
        <fullName evidence="8">ATP-sulfurylase small subunit</fullName>
    </alternativeName>
    <alternativeName>
        <fullName evidence="9">Sulfate adenylate transferase</fullName>
    </alternativeName>
</protein>
<comment type="caution">
    <text evidence="11">The sequence shown here is derived from an EMBL/GenBank/DDBJ whole genome shotgun (WGS) entry which is preliminary data.</text>
</comment>
<dbReference type="PANTHER" id="PTHR43196:SF1">
    <property type="entry name" value="SULFATE ADENYLYLTRANSFERASE SUBUNIT 2"/>
    <property type="match status" value="1"/>
</dbReference>
<reference evidence="11 12" key="1">
    <citation type="submission" date="2018-06" db="EMBL/GenBank/DDBJ databases">
        <title>Mucibacter soli gen. nov., sp. nov., a new member of the family Chitinophagaceae producing mucin.</title>
        <authorList>
            <person name="Kim M.-K."/>
            <person name="Park S."/>
            <person name="Kim T.-S."/>
            <person name="Joung Y."/>
            <person name="Han J.-H."/>
            <person name="Kim S.B."/>
        </authorList>
    </citation>
    <scope>NUCLEOTIDE SEQUENCE [LARGE SCALE GENOMIC DNA]</scope>
    <source>
        <strain evidence="11 12">R1-15</strain>
    </source>
</reference>
<dbReference type="NCBIfam" id="NF003587">
    <property type="entry name" value="PRK05253.1"/>
    <property type="match status" value="1"/>
</dbReference>
<dbReference type="EC" id="2.7.7.4" evidence="2"/>